<dbReference type="EMBL" id="CP076361">
    <property type="protein sequence ID" value="QWK91338.1"/>
    <property type="molecule type" value="Genomic_DNA"/>
</dbReference>
<sequence>MADIASWAWTGTGTWPSFSVSNQNNGRALGNGLNISPGNYTSILWRDANNNGVIADNDSDDGSGSGTDRVVVNGVVKRVHETATYNNSPFTVRGVSYTAPIDVWIFTDGTYMVRLRDVNIPAAHWKKVTAIRLGTWDGAEYSGSNIATRDNPFVCFTAGTCVETPDGPRPVEGLRAGDLVLTLDHGPQPLLWSGKRLVRGTGAAAPVLFQPGALGNSDAVRVSPHHRVLLTGWKAELFAGTSEVLVTAHHLVDGKTILRDPCDLVLYVHLLFMRHELLDTAGLLSESFHPTRYALDQLADQERQDLLTRIPQLAQDPRHYGATARRCVTSWEARAIAA</sequence>
<dbReference type="AlphaFoldDB" id="A0A975P8Y6"/>
<dbReference type="InterPro" id="IPR028992">
    <property type="entry name" value="Hedgehog/Intein_dom"/>
</dbReference>
<accession>A0A975P8Y6</accession>
<dbReference type="Pfam" id="PF13403">
    <property type="entry name" value="Hint_2"/>
    <property type="match status" value="1"/>
</dbReference>
<reference evidence="2" key="1">
    <citation type="submission" date="2021-06" db="EMBL/GenBank/DDBJ databases">
        <title>Direct submission.</title>
        <authorList>
            <person name="Lee C.-S."/>
            <person name="Jin L."/>
        </authorList>
    </citation>
    <scope>NUCLEOTIDE SEQUENCE</scope>
    <source>
        <strain evidence="2">Con5</strain>
    </source>
</reference>
<dbReference type="InterPro" id="IPR036844">
    <property type="entry name" value="Hint_dom_sf"/>
</dbReference>
<dbReference type="Proteomes" id="UP000679352">
    <property type="component" value="Chromosome"/>
</dbReference>
<feature type="domain" description="Hedgehog/Intein (Hint)" evidence="1">
    <location>
        <begin position="154"/>
        <end position="291"/>
    </location>
</feature>
<name>A0A975P8Y6_9RHOB</name>
<evidence type="ECO:0000313" key="3">
    <source>
        <dbReference type="Proteomes" id="UP000679352"/>
    </source>
</evidence>
<dbReference type="KEGG" id="gfu:KM031_05470"/>
<organism evidence="2 3">
    <name type="scientific">Gemmobacter fulvus</name>
    <dbReference type="NCBI Taxonomy" id="2840474"/>
    <lineage>
        <taxon>Bacteria</taxon>
        <taxon>Pseudomonadati</taxon>
        <taxon>Pseudomonadota</taxon>
        <taxon>Alphaproteobacteria</taxon>
        <taxon>Rhodobacterales</taxon>
        <taxon>Paracoccaceae</taxon>
        <taxon>Gemmobacter</taxon>
    </lineage>
</organism>
<proteinExistence type="predicted"/>
<dbReference type="SUPFAM" id="SSF51294">
    <property type="entry name" value="Hedgehog/intein (Hint) domain"/>
    <property type="match status" value="1"/>
</dbReference>
<protein>
    <submittedName>
        <fullName evidence="2">Hint domain-containing protein</fullName>
    </submittedName>
</protein>
<evidence type="ECO:0000313" key="2">
    <source>
        <dbReference type="EMBL" id="QWK91338.1"/>
    </source>
</evidence>
<evidence type="ECO:0000259" key="1">
    <source>
        <dbReference type="Pfam" id="PF13403"/>
    </source>
</evidence>
<dbReference type="RefSeq" id="WP_215503529.1">
    <property type="nucleotide sequence ID" value="NZ_CP076361.1"/>
</dbReference>
<gene>
    <name evidence="2" type="ORF">KM031_05470</name>
</gene>
<keyword evidence="3" id="KW-1185">Reference proteome</keyword>
<dbReference type="Gene3D" id="2.170.16.10">
    <property type="entry name" value="Hedgehog/Intein (Hint) domain"/>
    <property type="match status" value="1"/>
</dbReference>